<dbReference type="EMBL" id="LT907975">
    <property type="protein sequence ID" value="SOB58719.1"/>
    <property type="molecule type" value="Genomic_DNA"/>
</dbReference>
<sequence>MPGRREEKDLDMGKMAVIVVEAAPLVISEPVEARITDMEDRTTQKPQQQGTNASKQR</sequence>
<evidence type="ECO:0000256" key="1">
    <source>
        <dbReference type="SAM" id="MobiDB-lite"/>
    </source>
</evidence>
<feature type="region of interest" description="Disordered" evidence="1">
    <location>
        <begin position="31"/>
        <end position="57"/>
    </location>
</feature>
<name>A0A2C8F8F7_9BACT</name>
<dbReference type="Proteomes" id="UP000219215">
    <property type="component" value="Chromosome DPRO"/>
</dbReference>
<gene>
    <name evidence="2" type="ORF">DPRO_1819</name>
</gene>
<evidence type="ECO:0000313" key="2">
    <source>
        <dbReference type="EMBL" id="SOB58719.1"/>
    </source>
</evidence>
<dbReference type="AlphaFoldDB" id="A0A2C8F8F7"/>
<proteinExistence type="predicted"/>
<feature type="compositionally biased region" description="Basic and acidic residues" evidence="1">
    <location>
        <begin position="31"/>
        <end position="43"/>
    </location>
</feature>
<feature type="compositionally biased region" description="Polar residues" evidence="1">
    <location>
        <begin position="44"/>
        <end position="57"/>
    </location>
</feature>
<accession>A0A2C8F8F7</accession>
<dbReference type="KEGG" id="pprf:DPRO_1819"/>
<protein>
    <submittedName>
        <fullName evidence="2">Uncharacterized protein</fullName>
    </submittedName>
</protein>
<organism evidence="2 3">
    <name type="scientific">Pseudodesulfovibrio profundus</name>
    <dbReference type="NCBI Taxonomy" id="57320"/>
    <lineage>
        <taxon>Bacteria</taxon>
        <taxon>Pseudomonadati</taxon>
        <taxon>Thermodesulfobacteriota</taxon>
        <taxon>Desulfovibrionia</taxon>
        <taxon>Desulfovibrionales</taxon>
        <taxon>Desulfovibrionaceae</taxon>
    </lineage>
</organism>
<evidence type="ECO:0000313" key="3">
    <source>
        <dbReference type="Proteomes" id="UP000219215"/>
    </source>
</evidence>
<keyword evidence="3" id="KW-1185">Reference proteome</keyword>
<reference evidence="3" key="1">
    <citation type="submission" date="2017-09" db="EMBL/GenBank/DDBJ databases">
        <authorList>
            <person name="Regsiter A."/>
            <person name="William W."/>
        </authorList>
    </citation>
    <scope>NUCLEOTIDE SEQUENCE [LARGE SCALE GENOMIC DNA]</scope>
    <source>
        <strain evidence="3">500-1</strain>
    </source>
</reference>